<dbReference type="Proteomes" id="UP000000557">
    <property type="component" value="Chromosome"/>
</dbReference>
<dbReference type="PATRIC" id="fig|251221.4.peg.2015"/>
<dbReference type="InParanoid" id="Q7NJ51"/>
<dbReference type="InterPro" id="IPR036423">
    <property type="entry name" value="SOD-like_Cu/Zn_dom_sf"/>
</dbReference>
<evidence type="ECO:0000313" key="4">
    <source>
        <dbReference type="Proteomes" id="UP000000557"/>
    </source>
</evidence>
<dbReference type="Gene3D" id="2.60.40.200">
    <property type="entry name" value="Superoxide dismutase, copper/zinc binding domain"/>
    <property type="match status" value="1"/>
</dbReference>
<organism evidence="3 4">
    <name type="scientific">Gloeobacter violaceus (strain ATCC 29082 / PCC 7421)</name>
    <dbReference type="NCBI Taxonomy" id="251221"/>
    <lineage>
        <taxon>Bacteria</taxon>
        <taxon>Bacillati</taxon>
        <taxon>Cyanobacteriota</taxon>
        <taxon>Cyanophyceae</taxon>
        <taxon>Gloeobacterales</taxon>
        <taxon>Gloeobacteraceae</taxon>
        <taxon>Gloeobacter</taxon>
    </lineage>
</organism>
<dbReference type="STRING" id="251221.gene:10759473"/>
<evidence type="ECO:0000313" key="3">
    <source>
        <dbReference type="EMBL" id="BAC89922.1"/>
    </source>
</evidence>
<feature type="domain" description="Superoxide dismutase copper/zinc binding" evidence="2">
    <location>
        <begin position="63"/>
        <end position="124"/>
    </location>
</feature>
<name>Q7NJ51_GLOVI</name>
<dbReference type="OrthoDB" id="9792957at2"/>
<dbReference type="eggNOG" id="COG2032">
    <property type="taxonomic scope" value="Bacteria"/>
</dbReference>
<dbReference type="GO" id="GO:0019430">
    <property type="term" value="P:removal of superoxide radicals"/>
    <property type="evidence" value="ECO:0000318"/>
    <property type="project" value="GO_Central"/>
</dbReference>
<dbReference type="FunCoup" id="Q7NJ51">
    <property type="interactions" value="180"/>
</dbReference>
<proteinExistence type="inferred from homology"/>
<reference evidence="3 4" key="1">
    <citation type="journal article" date="2003" name="DNA Res.">
        <title>Complete genome structure of Gloeobacter violaceus PCC 7421, a cyanobacterium that lacks thylakoids.</title>
        <authorList>
            <person name="Nakamura Y."/>
            <person name="Kaneko T."/>
            <person name="Sato S."/>
            <person name="Mimuro M."/>
            <person name="Miyashita H."/>
            <person name="Tsuchiya T."/>
            <person name="Sasamoto S."/>
            <person name="Watanabe A."/>
            <person name="Kawashima K."/>
            <person name="Kishida Y."/>
            <person name="Kiyokawa C."/>
            <person name="Kohara M."/>
            <person name="Matsumoto M."/>
            <person name="Matsuno A."/>
            <person name="Nakazaki N."/>
            <person name="Shimpo S."/>
            <person name="Takeuchi C."/>
            <person name="Yamada M."/>
            <person name="Tabata S."/>
        </authorList>
    </citation>
    <scope>NUCLEOTIDE SEQUENCE [LARGE SCALE GENOMIC DNA]</scope>
    <source>
        <strain evidence="4">ATCC 29082 / PCC 7421</strain>
    </source>
</reference>
<accession>Q7NJ51</accession>
<dbReference type="PANTHER" id="PTHR10003">
    <property type="entry name" value="SUPEROXIDE DISMUTASE CU-ZN -RELATED"/>
    <property type="match status" value="1"/>
</dbReference>
<dbReference type="HOGENOM" id="CLU_056632_8_1_3"/>
<dbReference type="InterPro" id="IPR001424">
    <property type="entry name" value="SOD_Cu_Zn_dom"/>
</dbReference>
<dbReference type="EMBL" id="BA000045">
    <property type="protein sequence ID" value="BAC89922.1"/>
    <property type="molecule type" value="Genomic_DNA"/>
</dbReference>
<dbReference type="InterPro" id="IPR024134">
    <property type="entry name" value="SOD_Cu/Zn_/chaperone"/>
</dbReference>
<gene>
    <name evidence="3" type="ordered locus">glr1981</name>
</gene>
<comment type="similarity">
    <text evidence="1">Belongs to the Cu-Zn superoxide dismutase family.</text>
</comment>
<evidence type="ECO:0000256" key="1">
    <source>
        <dbReference type="ARBA" id="ARBA00010457"/>
    </source>
</evidence>
<dbReference type="AlphaFoldDB" id="Q7NJ51"/>
<dbReference type="EnsemblBacteria" id="BAC89922">
    <property type="protein sequence ID" value="BAC89922"/>
    <property type="gene ID" value="BAC89922"/>
</dbReference>
<dbReference type="KEGG" id="gvi:glr1981"/>
<dbReference type="GO" id="GO:0004784">
    <property type="term" value="F:superoxide dismutase activity"/>
    <property type="evidence" value="ECO:0000318"/>
    <property type="project" value="GO_Central"/>
</dbReference>
<dbReference type="GO" id="GO:0005507">
    <property type="term" value="F:copper ion binding"/>
    <property type="evidence" value="ECO:0000318"/>
    <property type="project" value="GO_Central"/>
</dbReference>
<protein>
    <submittedName>
        <fullName evidence="3">Glr1981 protein</fullName>
    </submittedName>
</protein>
<evidence type="ECO:0000259" key="2">
    <source>
        <dbReference type="Pfam" id="PF00080"/>
    </source>
</evidence>
<dbReference type="SUPFAM" id="SSF49329">
    <property type="entry name" value="Cu,Zn superoxide dismutase-like"/>
    <property type="match status" value="1"/>
</dbReference>
<feature type="domain" description="Superoxide dismutase copper/zinc binding" evidence="2">
    <location>
        <begin position="137"/>
        <end position="219"/>
    </location>
</feature>
<reference evidence="3 4" key="2">
    <citation type="journal article" date="2003" name="DNA Res.">
        <title>Complete genome structure of Gloeobacter violaceus PCC 7421, a cyanobacterium that lacks thylakoids (supplement).</title>
        <authorList>
            <person name="Nakamura Y."/>
            <person name="Kaneko T."/>
            <person name="Sato S."/>
            <person name="Mimuro M."/>
            <person name="Miyashita H."/>
            <person name="Tsuchiya T."/>
            <person name="Sasamoto S."/>
            <person name="Watanabe A."/>
            <person name="Kawashima K."/>
            <person name="Kishida Y."/>
            <person name="Kiyokawa C."/>
            <person name="Kohara M."/>
            <person name="Matsumoto M."/>
            <person name="Matsuno A."/>
            <person name="Nakazaki N."/>
            <person name="Shimpo S."/>
            <person name="Takeuchi C."/>
            <person name="Yamada M."/>
            <person name="Tabata S."/>
        </authorList>
    </citation>
    <scope>NUCLEOTIDE SEQUENCE [LARGE SCALE GENOMIC DNA]</scope>
    <source>
        <strain evidence="4">ATCC 29082 / PCC 7421</strain>
    </source>
</reference>
<keyword evidence="4" id="KW-1185">Reference proteome</keyword>
<sequence>MVVCRSKVSGFSLESSGCNGSEEASMSKHLFALGAVGWLLAAPALAGEQPAAVSAIKDLNGQVVGTATFRQQPEGVLVNIQVQGLQPGKHAMHIHAVGKCEPPAFKSAGPHLGDAKMAPTSGTPHSHGAKGATALSMNHAHSAGSMASSIPHNHGAMHAAMAGDLPDLVVGSDGSGKAEILNAEVRLTPGRNFLLQSEGTALLIHDVADPNQRIACGVISKAPNSSPEAKVNP</sequence>
<dbReference type="Pfam" id="PF00080">
    <property type="entry name" value="Sod_Cu"/>
    <property type="match status" value="2"/>
</dbReference>